<evidence type="ECO:0000313" key="1">
    <source>
        <dbReference type="EMBL" id="MDH6196018.1"/>
    </source>
</evidence>
<proteinExistence type="predicted"/>
<comment type="caution">
    <text evidence="1">The sequence shown here is derived from an EMBL/GenBank/DDBJ whole genome shotgun (WGS) entry which is preliminary data.</text>
</comment>
<protein>
    <submittedName>
        <fullName evidence="1">Uncharacterized protein</fullName>
    </submittedName>
</protein>
<name>A0ABT6KZ92_9MYCO</name>
<sequence>MAEWGSADGPKARVTTNCSPLMDLLNVIHRAGLFEQPVAFPVSLVAIMAGVKVA</sequence>
<dbReference type="EMBL" id="JARXVE010000003">
    <property type="protein sequence ID" value="MDH6196018.1"/>
    <property type="molecule type" value="Genomic_DNA"/>
</dbReference>
<dbReference type="RefSeq" id="WP_280832610.1">
    <property type="nucleotide sequence ID" value="NZ_JARXVE010000003.1"/>
</dbReference>
<accession>A0ABT6KZ92</accession>
<organism evidence="1 2">
    <name type="scientific">Mycolicibacterium frederiksbergense</name>
    <dbReference type="NCBI Taxonomy" id="117567"/>
    <lineage>
        <taxon>Bacteria</taxon>
        <taxon>Bacillati</taxon>
        <taxon>Actinomycetota</taxon>
        <taxon>Actinomycetes</taxon>
        <taxon>Mycobacteriales</taxon>
        <taxon>Mycobacteriaceae</taxon>
        <taxon>Mycolicibacterium</taxon>
    </lineage>
</organism>
<reference evidence="1 2" key="1">
    <citation type="submission" date="2023-04" db="EMBL/GenBank/DDBJ databases">
        <title>Forest soil microbial communities from Buena Vista Peninsula, Colon Province, Panama.</title>
        <authorList>
            <person name="Bouskill N."/>
        </authorList>
    </citation>
    <scope>NUCLEOTIDE SEQUENCE [LARGE SCALE GENOMIC DNA]</scope>
    <source>
        <strain evidence="1 2">AC80</strain>
    </source>
</reference>
<keyword evidence="2" id="KW-1185">Reference proteome</keyword>
<dbReference type="Proteomes" id="UP001160130">
    <property type="component" value="Unassembled WGS sequence"/>
</dbReference>
<evidence type="ECO:0000313" key="2">
    <source>
        <dbReference type="Proteomes" id="UP001160130"/>
    </source>
</evidence>
<gene>
    <name evidence="1" type="ORF">M2272_002658</name>
</gene>